<name>A0A6A5YQA0_9PLEO</name>
<dbReference type="AlphaFoldDB" id="A0A6A5YQA0"/>
<reference evidence="2" key="1">
    <citation type="journal article" date="2020" name="Stud. Mycol.">
        <title>101 Dothideomycetes genomes: a test case for predicting lifestyles and emergence of pathogens.</title>
        <authorList>
            <person name="Haridas S."/>
            <person name="Albert R."/>
            <person name="Binder M."/>
            <person name="Bloem J."/>
            <person name="Labutti K."/>
            <person name="Salamov A."/>
            <person name="Andreopoulos B."/>
            <person name="Baker S."/>
            <person name="Barry K."/>
            <person name="Bills G."/>
            <person name="Bluhm B."/>
            <person name="Cannon C."/>
            <person name="Castanera R."/>
            <person name="Culley D."/>
            <person name="Daum C."/>
            <person name="Ezra D."/>
            <person name="Gonzalez J."/>
            <person name="Henrissat B."/>
            <person name="Kuo A."/>
            <person name="Liang C."/>
            <person name="Lipzen A."/>
            <person name="Lutzoni F."/>
            <person name="Magnuson J."/>
            <person name="Mondo S."/>
            <person name="Nolan M."/>
            <person name="Ohm R."/>
            <person name="Pangilinan J."/>
            <person name="Park H.-J."/>
            <person name="Ramirez L."/>
            <person name="Alfaro M."/>
            <person name="Sun H."/>
            <person name="Tritt A."/>
            <person name="Yoshinaga Y."/>
            <person name="Zwiers L.-H."/>
            <person name="Turgeon B."/>
            <person name="Goodwin S."/>
            <person name="Spatafora J."/>
            <person name="Crous P."/>
            <person name="Grigoriev I."/>
        </authorList>
    </citation>
    <scope>NUCLEOTIDE SEQUENCE</scope>
    <source>
        <strain evidence="2">CBS 627.86</strain>
    </source>
</reference>
<evidence type="ECO:0000256" key="1">
    <source>
        <dbReference type="SAM" id="Phobius"/>
    </source>
</evidence>
<keyword evidence="1" id="KW-1133">Transmembrane helix</keyword>
<protein>
    <submittedName>
        <fullName evidence="2">Uncharacterized protein</fullName>
    </submittedName>
</protein>
<evidence type="ECO:0000313" key="2">
    <source>
        <dbReference type="EMBL" id="KAF2108301.1"/>
    </source>
</evidence>
<sequence>MQHSHHNGASHCHSSPVFQSLSIPLSPSLSRVPLPIHHPSRVVWPKSRLKMTSICNYSHPEQQITDGLVRHPTGDLFPYNPEFYELASGLYGPGAIYCWQLLFASVTITWFFQPKVDADDDRIGISTDLLAVLAYPIFAATDALIQAMKMLGMSYRALALFCLRHPTVYLDGFGHFNTTQLDLHDIPPDILSLGQHTINLSGPITICYTFQFVVVFYLVAGMIMSSIKKVSPEPPAKWDVISILFTFGYVFLALTIIQLSIGDLGISFFIILYESLNPLLLAMMCAETLCFVAGTLAVLVTLTRSCIKRDRKEVLRDLGGIALCLLMGALFPGFMIWMMYLNQMRLVPDLGISIKERDQIATLVVGVATLGFTVYRVWLRWASRDAAAAGNSEELQALASEEEGR</sequence>
<feature type="transmembrane region" description="Helical" evidence="1">
    <location>
        <begin position="90"/>
        <end position="111"/>
    </location>
</feature>
<dbReference type="EMBL" id="ML977348">
    <property type="protein sequence ID" value="KAF2108301.1"/>
    <property type="molecule type" value="Genomic_DNA"/>
</dbReference>
<feature type="transmembrane region" description="Helical" evidence="1">
    <location>
        <begin position="196"/>
        <end position="219"/>
    </location>
</feature>
<evidence type="ECO:0000313" key="3">
    <source>
        <dbReference type="Proteomes" id="UP000799770"/>
    </source>
</evidence>
<feature type="transmembrane region" description="Helical" evidence="1">
    <location>
        <begin position="314"/>
        <end position="340"/>
    </location>
</feature>
<feature type="transmembrane region" description="Helical" evidence="1">
    <location>
        <begin position="360"/>
        <end position="378"/>
    </location>
</feature>
<accession>A0A6A5YQA0</accession>
<dbReference type="Proteomes" id="UP000799770">
    <property type="component" value="Unassembled WGS sequence"/>
</dbReference>
<keyword evidence="1" id="KW-0472">Membrane</keyword>
<organism evidence="2 3">
    <name type="scientific">Lophiotrema nucula</name>
    <dbReference type="NCBI Taxonomy" id="690887"/>
    <lineage>
        <taxon>Eukaryota</taxon>
        <taxon>Fungi</taxon>
        <taxon>Dikarya</taxon>
        <taxon>Ascomycota</taxon>
        <taxon>Pezizomycotina</taxon>
        <taxon>Dothideomycetes</taxon>
        <taxon>Pleosporomycetidae</taxon>
        <taxon>Pleosporales</taxon>
        <taxon>Lophiotremataceae</taxon>
        <taxon>Lophiotrema</taxon>
    </lineage>
</organism>
<proteinExistence type="predicted"/>
<keyword evidence="1" id="KW-0812">Transmembrane</keyword>
<dbReference type="OrthoDB" id="3552356at2759"/>
<keyword evidence="3" id="KW-1185">Reference proteome</keyword>
<feature type="transmembrane region" description="Helical" evidence="1">
    <location>
        <begin position="279"/>
        <end position="302"/>
    </location>
</feature>
<feature type="transmembrane region" description="Helical" evidence="1">
    <location>
        <begin position="123"/>
        <end position="145"/>
    </location>
</feature>
<gene>
    <name evidence="2" type="ORF">BDV96DRAFT_587542</name>
</gene>
<feature type="transmembrane region" description="Helical" evidence="1">
    <location>
        <begin position="240"/>
        <end position="273"/>
    </location>
</feature>